<evidence type="ECO:0000313" key="11">
    <source>
        <dbReference type="EMBL" id="TCO77273.1"/>
    </source>
</evidence>
<protein>
    <recommendedName>
        <fullName evidence="8">Bacterioferritin-associated ferredoxin</fullName>
    </recommendedName>
</protein>
<dbReference type="CDD" id="cd19945">
    <property type="entry name" value="Fer2_BFD"/>
    <property type="match status" value="1"/>
</dbReference>
<accession>A0A4R2KU00</accession>
<comment type="cofactor">
    <cofactor evidence="7">
        <name>[2Fe-2S] cluster</name>
        <dbReference type="ChEBI" id="CHEBI:190135"/>
    </cofactor>
</comment>
<organism evidence="11 12">
    <name type="scientific">Chromatocurvus halotolerans</name>
    <dbReference type="NCBI Taxonomy" id="1132028"/>
    <lineage>
        <taxon>Bacteria</taxon>
        <taxon>Pseudomonadati</taxon>
        <taxon>Pseudomonadota</taxon>
        <taxon>Gammaproteobacteria</taxon>
        <taxon>Cellvibrionales</taxon>
        <taxon>Halieaceae</taxon>
        <taxon>Chromatocurvus</taxon>
    </lineage>
</organism>
<evidence type="ECO:0000256" key="1">
    <source>
        <dbReference type="ARBA" id="ARBA00022448"/>
    </source>
</evidence>
<feature type="domain" description="BFD-like [2Fe-2S]-binding" evidence="10">
    <location>
        <begin position="3"/>
        <end position="51"/>
    </location>
</feature>
<proteinExistence type="inferred from homology"/>
<gene>
    <name evidence="11" type="ORF">EV688_103289</name>
</gene>
<dbReference type="GO" id="GO:0046872">
    <property type="term" value="F:metal ion binding"/>
    <property type="evidence" value="ECO:0007669"/>
    <property type="project" value="UniProtKB-KW"/>
</dbReference>
<dbReference type="AlphaFoldDB" id="A0A4R2KU00"/>
<keyword evidence="12" id="KW-1185">Reference proteome</keyword>
<dbReference type="Pfam" id="PF04324">
    <property type="entry name" value="Fer2_BFD"/>
    <property type="match status" value="1"/>
</dbReference>
<keyword evidence="5" id="KW-0408">Iron</keyword>
<dbReference type="GO" id="GO:0051537">
    <property type="term" value="F:2 iron, 2 sulfur cluster binding"/>
    <property type="evidence" value="ECO:0007669"/>
    <property type="project" value="UniProtKB-KW"/>
</dbReference>
<keyword evidence="1" id="KW-0813">Transport</keyword>
<evidence type="ECO:0000313" key="12">
    <source>
        <dbReference type="Proteomes" id="UP000294980"/>
    </source>
</evidence>
<comment type="similarity">
    <text evidence="9">Belongs to the Bfd family.</text>
</comment>
<evidence type="ECO:0000256" key="2">
    <source>
        <dbReference type="ARBA" id="ARBA00022714"/>
    </source>
</evidence>
<evidence type="ECO:0000256" key="9">
    <source>
        <dbReference type="ARBA" id="ARBA00046332"/>
    </source>
</evidence>
<evidence type="ECO:0000256" key="5">
    <source>
        <dbReference type="ARBA" id="ARBA00023004"/>
    </source>
</evidence>
<evidence type="ECO:0000259" key="10">
    <source>
        <dbReference type="Pfam" id="PF04324"/>
    </source>
</evidence>
<dbReference type="InterPro" id="IPR041854">
    <property type="entry name" value="BFD-like_2Fe2S-bd_dom_sf"/>
</dbReference>
<comment type="caution">
    <text evidence="11">The sequence shown here is derived from an EMBL/GenBank/DDBJ whole genome shotgun (WGS) entry which is preliminary data.</text>
</comment>
<evidence type="ECO:0000256" key="7">
    <source>
        <dbReference type="ARBA" id="ARBA00034078"/>
    </source>
</evidence>
<keyword evidence="2" id="KW-0001">2Fe-2S</keyword>
<dbReference type="PANTHER" id="PTHR37424:SF1">
    <property type="entry name" value="BACTERIOFERRITIN-ASSOCIATED FERREDOXIN"/>
    <property type="match status" value="1"/>
</dbReference>
<keyword evidence="4" id="KW-0249">Electron transport</keyword>
<dbReference type="OrthoDB" id="9815350at2"/>
<dbReference type="RefSeq" id="WP_117317026.1">
    <property type="nucleotide sequence ID" value="NZ_QQSW01000007.1"/>
</dbReference>
<dbReference type="Gene3D" id="1.10.10.1100">
    <property type="entry name" value="BFD-like [2Fe-2S]-binding domain"/>
    <property type="match status" value="1"/>
</dbReference>
<sequence>MFICLCNGITDNQIRHAVRDGASSLDCLQDALGVAGQCGQCSEAAAAVLTESLASRDATRATSLFYPADSWATA</sequence>
<evidence type="ECO:0000256" key="4">
    <source>
        <dbReference type="ARBA" id="ARBA00022982"/>
    </source>
</evidence>
<dbReference type="InterPro" id="IPR007419">
    <property type="entry name" value="BFD-like_2Fe2S-bd_dom"/>
</dbReference>
<evidence type="ECO:0000256" key="6">
    <source>
        <dbReference type="ARBA" id="ARBA00023014"/>
    </source>
</evidence>
<name>A0A4R2KU00_9GAMM</name>
<dbReference type="InterPro" id="IPR052371">
    <property type="entry name" value="BFD-associated_ferredoxin"/>
</dbReference>
<keyword evidence="3" id="KW-0479">Metal-binding</keyword>
<reference evidence="11 12" key="1">
    <citation type="submission" date="2019-03" db="EMBL/GenBank/DDBJ databases">
        <title>Genomic Encyclopedia of Type Strains, Phase IV (KMG-IV): sequencing the most valuable type-strain genomes for metagenomic binning, comparative biology and taxonomic classification.</title>
        <authorList>
            <person name="Goeker M."/>
        </authorList>
    </citation>
    <scope>NUCLEOTIDE SEQUENCE [LARGE SCALE GENOMIC DNA]</scope>
    <source>
        <strain evidence="11 12">DSM 23344</strain>
    </source>
</reference>
<dbReference type="Proteomes" id="UP000294980">
    <property type="component" value="Unassembled WGS sequence"/>
</dbReference>
<dbReference type="EMBL" id="SLWX01000003">
    <property type="protein sequence ID" value="TCO77273.1"/>
    <property type="molecule type" value="Genomic_DNA"/>
</dbReference>
<dbReference type="PANTHER" id="PTHR37424">
    <property type="entry name" value="BACTERIOFERRITIN-ASSOCIATED FERREDOXIN"/>
    <property type="match status" value="1"/>
</dbReference>
<evidence type="ECO:0000256" key="8">
    <source>
        <dbReference type="ARBA" id="ARBA00039386"/>
    </source>
</evidence>
<keyword evidence="6" id="KW-0411">Iron-sulfur</keyword>
<evidence type="ECO:0000256" key="3">
    <source>
        <dbReference type="ARBA" id="ARBA00022723"/>
    </source>
</evidence>